<reference evidence="4 5" key="1">
    <citation type="submission" date="2021-06" db="EMBL/GenBank/DDBJ databases">
        <authorList>
            <person name="Palmer J.M."/>
        </authorList>
    </citation>
    <scope>NUCLEOTIDE SEQUENCE [LARGE SCALE GENOMIC DNA]</scope>
    <source>
        <strain evidence="4 5">AS_MEX2019</strain>
        <tissue evidence="4">Muscle</tissue>
    </source>
</reference>
<evidence type="ECO:0000256" key="1">
    <source>
        <dbReference type="ARBA" id="ARBA00022514"/>
    </source>
</evidence>
<evidence type="ECO:0000313" key="5">
    <source>
        <dbReference type="Proteomes" id="UP001469553"/>
    </source>
</evidence>
<dbReference type="SUPFAM" id="SSF54117">
    <property type="entry name" value="Interleukin 8-like chemokines"/>
    <property type="match status" value="1"/>
</dbReference>
<keyword evidence="5" id="KW-1185">Reference proteome</keyword>
<dbReference type="Gene3D" id="2.40.50.40">
    <property type="match status" value="1"/>
</dbReference>
<feature type="signal peptide" evidence="2">
    <location>
        <begin position="1"/>
        <end position="25"/>
    </location>
</feature>
<comment type="caution">
    <text evidence="4">The sequence shown here is derived from an EMBL/GenBank/DDBJ whole genome shotgun (WGS) entry which is preliminary data.</text>
</comment>
<evidence type="ECO:0000256" key="2">
    <source>
        <dbReference type="SAM" id="SignalP"/>
    </source>
</evidence>
<dbReference type="InterPro" id="IPR036048">
    <property type="entry name" value="Interleukin_8-like_sf"/>
</dbReference>
<sequence>MVLSKRNCAFLLVFVAAVCLELYQAQHIVGRCRCPLFSSRIYRPNITDFQVYEPYPRCDSTEVILTRIKLDNSTEKLCIHPRGKIAVNLIKCWERINKEESRKMECIERMKRPEEKISED</sequence>
<organism evidence="4 5">
    <name type="scientific">Ameca splendens</name>
    <dbReference type="NCBI Taxonomy" id="208324"/>
    <lineage>
        <taxon>Eukaryota</taxon>
        <taxon>Metazoa</taxon>
        <taxon>Chordata</taxon>
        <taxon>Craniata</taxon>
        <taxon>Vertebrata</taxon>
        <taxon>Euteleostomi</taxon>
        <taxon>Actinopterygii</taxon>
        <taxon>Neopterygii</taxon>
        <taxon>Teleostei</taxon>
        <taxon>Neoteleostei</taxon>
        <taxon>Acanthomorphata</taxon>
        <taxon>Ovalentaria</taxon>
        <taxon>Atherinomorphae</taxon>
        <taxon>Cyprinodontiformes</taxon>
        <taxon>Goodeidae</taxon>
        <taxon>Ameca</taxon>
    </lineage>
</organism>
<keyword evidence="1" id="KW-0202">Cytokine</keyword>
<evidence type="ECO:0000259" key="3">
    <source>
        <dbReference type="Pfam" id="PF00048"/>
    </source>
</evidence>
<name>A0ABV0ZSN4_9TELE</name>
<protein>
    <recommendedName>
        <fullName evidence="3">Chemokine interleukin-8-like domain-containing protein</fullName>
    </recommendedName>
</protein>
<dbReference type="EMBL" id="JAHRIP010070024">
    <property type="protein sequence ID" value="MEQ2308837.1"/>
    <property type="molecule type" value="Genomic_DNA"/>
</dbReference>
<accession>A0ABV0ZSN4</accession>
<evidence type="ECO:0000313" key="4">
    <source>
        <dbReference type="EMBL" id="MEQ2308837.1"/>
    </source>
</evidence>
<feature type="domain" description="Chemokine interleukin-8-like" evidence="3">
    <location>
        <begin position="31"/>
        <end position="93"/>
    </location>
</feature>
<keyword evidence="2" id="KW-0732">Signal</keyword>
<dbReference type="Pfam" id="PF00048">
    <property type="entry name" value="IL8"/>
    <property type="match status" value="1"/>
</dbReference>
<gene>
    <name evidence="4" type="ORF">AMECASPLE_032372</name>
</gene>
<proteinExistence type="predicted"/>
<feature type="chain" id="PRO_5045768150" description="Chemokine interleukin-8-like domain-containing protein" evidence="2">
    <location>
        <begin position="26"/>
        <end position="120"/>
    </location>
</feature>
<dbReference type="Proteomes" id="UP001469553">
    <property type="component" value="Unassembled WGS sequence"/>
</dbReference>
<dbReference type="InterPro" id="IPR001811">
    <property type="entry name" value="Chemokine_IL8-like_dom"/>
</dbReference>